<keyword evidence="1" id="KW-1133">Transmembrane helix</keyword>
<gene>
    <name evidence="2" type="ORF">Y036_509</name>
</gene>
<organism evidence="2 3">
    <name type="scientific">Burkholderia pseudomallei</name>
    <name type="common">Pseudomonas pseudomallei</name>
    <dbReference type="NCBI Taxonomy" id="28450"/>
    <lineage>
        <taxon>Bacteria</taxon>
        <taxon>Pseudomonadati</taxon>
        <taxon>Pseudomonadota</taxon>
        <taxon>Betaproteobacteria</taxon>
        <taxon>Burkholderiales</taxon>
        <taxon>Burkholderiaceae</taxon>
        <taxon>Burkholderia</taxon>
        <taxon>pseudomallei group</taxon>
    </lineage>
</organism>
<keyword evidence="1" id="KW-0812">Transmembrane</keyword>
<evidence type="ECO:0000313" key="2">
    <source>
        <dbReference type="EMBL" id="KGX07679.1"/>
    </source>
</evidence>
<reference evidence="2 3" key="1">
    <citation type="submission" date="2014-08" db="EMBL/GenBank/DDBJ databases">
        <authorList>
            <person name="Bunnell A."/>
            <person name="Chain P.S."/>
            <person name="Chertkov O."/>
            <person name="Currie B.J."/>
            <person name="Daligault H.E."/>
            <person name="Davenport K.W."/>
            <person name="Davis C."/>
            <person name="Gleasner C.D."/>
            <person name="Johnson S.L."/>
            <person name="Kaestli M."/>
            <person name="Koren S."/>
            <person name="Kunde Y.A."/>
            <person name="Mayo M."/>
            <person name="McMurry K.K."/>
            <person name="Price E.P."/>
            <person name="Reitenga K.G."/>
            <person name="Robison R."/>
            <person name="Rosovitz M.J."/>
            <person name="Sarovich D.S."/>
            <person name="Teshima H."/>
        </authorList>
    </citation>
    <scope>NUCLEOTIDE SEQUENCE [LARGE SCALE GENOMIC DNA]</scope>
    <source>
        <strain evidence="2 3">MSHR44</strain>
    </source>
</reference>
<comment type="caution">
    <text evidence="2">The sequence shown here is derived from an EMBL/GenBank/DDBJ whole genome shotgun (WGS) entry which is preliminary data.</text>
</comment>
<proteinExistence type="predicted"/>
<dbReference type="Proteomes" id="UP000030475">
    <property type="component" value="Unassembled WGS sequence"/>
</dbReference>
<evidence type="ECO:0000313" key="3">
    <source>
        <dbReference type="Proteomes" id="UP000030475"/>
    </source>
</evidence>
<feature type="transmembrane region" description="Helical" evidence="1">
    <location>
        <begin position="163"/>
        <end position="184"/>
    </location>
</feature>
<evidence type="ECO:0000256" key="1">
    <source>
        <dbReference type="SAM" id="Phobius"/>
    </source>
</evidence>
<dbReference type="InterPro" id="IPR048130">
    <property type="entry name" value="T6SS_ExIF-like"/>
</dbReference>
<dbReference type="GeneID" id="92981787"/>
<dbReference type="RefSeq" id="WP_223297064.1">
    <property type="nucleotide sequence ID" value="NZ_CM011864.1"/>
</dbReference>
<keyword evidence="1" id="KW-0472">Membrane</keyword>
<feature type="transmembrane region" description="Helical" evidence="1">
    <location>
        <begin position="135"/>
        <end position="157"/>
    </location>
</feature>
<name>A0AA40JC66_BURPE</name>
<dbReference type="AlphaFoldDB" id="A0AA40JC66"/>
<dbReference type="NCBIfam" id="NF041560">
    <property type="entry name" value="T6SS_Burk_ExIF"/>
    <property type="match status" value="1"/>
</dbReference>
<sequence>MDTSRAVILRGVLENLRKERAAGDFLLNDSDRSAAGLTAVASALAGSGGAVGLASLAGVKEEADRVQFEIDGKKITGWLMWFPFQDGDEVEVVAEPLRDGTYRTFAVLRPSDRTISLYPHCSRGRWAFFGNAAKIFALFFIFMVCSMGALISLMYFIKGYDDWWGVAELIFMASAGSFIIYGLIAINISRKFMPFVDMAEGIFEVLGWERVERIDLPKKSRAARRTEGMPGLGKLYFKY</sequence>
<dbReference type="KEGG" id="but:X994_1224"/>
<accession>A0AA40JC66</accession>
<dbReference type="EMBL" id="JQIM01000010">
    <property type="protein sequence ID" value="KGX07679.1"/>
    <property type="molecule type" value="Genomic_DNA"/>
</dbReference>
<protein>
    <submittedName>
        <fullName evidence="2">Uncharacterized protein</fullName>
    </submittedName>
</protein>